<organism evidence="5 6">
    <name type="scientific">Ponticoccus litoralis</name>
    <dbReference type="NCBI Taxonomy" id="422297"/>
    <lineage>
        <taxon>Bacteria</taxon>
        <taxon>Pseudomonadati</taxon>
        <taxon>Pseudomonadota</taxon>
        <taxon>Alphaproteobacteria</taxon>
        <taxon>Rhodobacterales</taxon>
        <taxon>Roseobacteraceae</taxon>
        <taxon>Ponticoccus</taxon>
    </lineage>
</organism>
<dbReference type="Pfam" id="PF13416">
    <property type="entry name" value="SBP_bac_8"/>
    <property type="match status" value="1"/>
</dbReference>
<dbReference type="Gene3D" id="3.40.190.10">
    <property type="entry name" value="Periplasmic binding protein-like II"/>
    <property type="match status" value="1"/>
</dbReference>
<dbReference type="SUPFAM" id="SSF53697">
    <property type="entry name" value="SIS domain"/>
    <property type="match status" value="1"/>
</dbReference>
<dbReference type="CDD" id="cd14748">
    <property type="entry name" value="PBP2_UgpB"/>
    <property type="match status" value="1"/>
</dbReference>
<dbReference type="Pfam" id="PF01418">
    <property type="entry name" value="HTH_6"/>
    <property type="match status" value="1"/>
</dbReference>
<dbReference type="GO" id="GO:1901135">
    <property type="term" value="P:carbohydrate derivative metabolic process"/>
    <property type="evidence" value="ECO:0007669"/>
    <property type="project" value="InterPro"/>
</dbReference>
<dbReference type="Gene3D" id="1.10.10.10">
    <property type="entry name" value="Winged helix-like DNA-binding domain superfamily/Winged helix DNA-binding domain"/>
    <property type="match status" value="1"/>
</dbReference>
<dbReference type="AlphaFoldDB" id="A0AAW9SQ92"/>
<dbReference type="InterPro" id="IPR050490">
    <property type="entry name" value="Bact_solute-bd_prot1"/>
</dbReference>
<dbReference type="PANTHER" id="PTHR43649:SF30">
    <property type="entry name" value="ABC TRANSPORTER SUBSTRATE-BINDING PROTEIN"/>
    <property type="match status" value="1"/>
</dbReference>
<dbReference type="InterPro" id="IPR036388">
    <property type="entry name" value="WH-like_DNA-bd_sf"/>
</dbReference>
<dbReference type="InterPro" id="IPR009057">
    <property type="entry name" value="Homeodomain-like_sf"/>
</dbReference>
<protein>
    <submittedName>
        <fullName evidence="5">Extracellular solute-binding protein</fullName>
    </submittedName>
</protein>
<dbReference type="GO" id="GO:0003700">
    <property type="term" value="F:DNA-binding transcription factor activity"/>
    <property type="evidence" value="ECO:0007669"/>
    <property type="project" value="InterPro"/>
</dbReference>
<proteinExistence type="inferred from homology"/>
<accession>A0AAW9SQ92</accession>
<dbReference type="InterPro" id="IPR000281">
    <property type="entry name" value="HTH_RpiR"/>
</dbReference>
<feature type="compositionally biased region" description="Basic residues" evidence="3">
    <location>
        <begin position="236"/>
        <end position="245"/>
    </location>
</feature>
<dbReference type="GO" id="GO:0097367">
    <property type="term" value="F:carbohydrate derivative binding"/>
    <property type="evidence" value="ECO:0007669"/>
    <property type="project" value="InterPro"/>
</dbReference>
<dbReference type="InterPro" id="IPR046348">
    <property type="entry name" value="SIS_dom_sf"/>
</dbReference>
<dbReference type="Gene3D" id="3.40.50.10490">
    <property type="entry name" value="Glucose-6-phosphate isomerase like protein, domain 1"/>
    <property type="match status" value="1"/>
</dbReference>
<comment type="caution">
    <text evidence="5">The sequence shown here is derived from an EMBL/GenBank/DDBJ whole genome shotgun (WGS) entry which is preliminary data.</text>
</comment>
<dbReference type="RefSeq" id="WP_347167696.1">
    <property type="nucleotide sequence ID" value="NZ_JBDNCH010000002.1"/>
</dbReference>
<evidence type="ECO:0000256" key="2">
    <source>
        <dbReference type="ARBA" id="ARBA00008520"/>
    </source>
</evidence>
<evidence type="ECO:0000313" key="6">
    <source>
        <dbReference type="Proteomes" id="UP001428774"/>
    </source>
</evidence>
<dbReference type="Proteomes" id="UP001428774">
    <property type="component" value="Unassembled WGS sequence"/>
</dbReference>
<dbReference type="PROSITE" id="PS51071">
    <property type="entry name" value="HTH_RPIR"/>
    <property type="match status" value="1"/>
</dbReference>
<feature type="region of interest" description="Disordered" evidence="3">
    <location>
        <begin position="207"/>
        <end position="262"/>
    </location>
</feature>
<gene>
    <name evidence="5" type="ORF">ABFB10_19030</name>
</gene>
<feature type="compositionally biased region" description="Basic residues" evidence="3">
    <location>
        <begin position="291"/>
        <end position="300"/>
    </location>
</feature>
<comment type="subcellular location">
    <subcellularLocation>
        <location evidence="1">Periplasm</location>
    </subcellularLocation>
</comment>
<keyword evidence="6" id="KW-1185">Reference proteome</keyword>
<sequence length="730" mass="78630">MTHAASQSALNALLTRNAERLTATDGRLLDVLLQDPMRAALENGKEISDRAGVHPASAVRLAQRLGFDGYPAFRAFLRANLTEGGRDFGTASARMAARLVRAEDGLLASVVEGEIAALEALRDTVTDARIRACAEVLRGARRVFLFGQGHAASLSKLAALRLGRSGYDARDLGAERDRMALGAAGAGAGGCPLAVLLPQAPCHHADPCRDRPQPGRHPAGADRRWRHPDPPCPGPFHRRLARAHRRDTVADGAHGRRQCRDPRPCADRRRALCWRRWTSTANSAPRCRPNGSRRARHNNKKPPNPNAANKRKTPMFDTLKTALATSLLALTAGTATADVTVEFWHSFSGDSGAVLDEIVADFEAAKPGIEIDAQHIGNYNDIVTKLQAAIPARRAPDAVIMEVTRYGLFADRGVLTDLTGYLDADPLKDDLFDFAREVGVYEGKNFIVPFNSSTPVLYVNTALFAEAGMEEIPPLTDFDEILSAAQTVQAELGGEGIFGMAAPGQFARWGLIMANDSDLIDSVSGEILIDAPNTIEAYEWMASLVHEHKVASVDGVSKENNDRDAFLAGKAAMMMNSTGNYRRSKDALGDDLLVLPMPCNKTCAAPIGGAGIGILSTSDDAVKDAAYQFISFAAGAESNAKWFAGTGYMPINRNTADQPLAAKALEGEPGITVAIEQLDVARGRPRPPVVTWMRASEYDVWQAISLGQRDAEEALTDFATRTRNEAARTN</sequence>
<dbReference type="SUPFAM" id="SSF46689">
    <property type="entry name" value="Homeodomain-like"/>
    <property type="match status" value="1"/>
</dbReference>
<dbReference type="PANTHER" id="PTHR43649">
    <property type="entry name" value="ARABINOSE-BINDING PROTEIN-RELATED"/>
    <property type="match status" value="1"/>
</dbReference>
<dbReference type="EMBL" id="JBDNCH010000002">
    <property type="protein sequence ID" value="MEN9062766.1"/>
    <property type="molecule type" value="Genomic_DNA"/>
</dbReference>
<feature type="region of interest" description="Disordered" evidence="3">
    <location>
        <begin position="281"/>
        <end position="312"/>
    </location>
</feature>
<feature type="compositionally biased region" description="Basic and acidic residues" evidence="3">
    <location>
        <begin position="207"/>
        <end position="229"/>
    </location>
</feature>
<evidence type="ECO:0000313" key="5">
    <source>
        <dbReference type="EMBL" id="MEN9062766.1"/>
    </source>
</evidence>
<dbReference type="InterPro" id="IPR006059">
    <property type="entry name" value="SBP"/>
</dbReference>
<comment type="similarity">
    <text evidence="2">Belongs to the bacterial solute-binding protein 1 family.</text>
</comment>
<feature type="domain" description="HTH rpiR-type" evidence="4">
    <location>
        <begin position="8"/>
        <end position="84"/>
    </location>
</feature>
<evidence type="ECO:0000259" key="4">
    <source>
        <dbReference type="PROSITE" id="PS51071"/>
    </source>
</evidence>
<evidence type="ECO:0000256" key="1">
    <source>
        <dbReference type="ARBA" id="ARBA00004418"/>
    </source>
</evidence>
<name>A0AAW9SQ92_9RHOB</name>
<dbReference type="SUPFAM" id="SSF53850">
    <property type="entry name" value="Periplasmic binding protein-like II"/>
    <property type="match status" value="1"/>
</dbReference>
<dbReference type="GO" id="GO:0042597">
    <property type="term" value="C:periplasmic space"/>
    <property type="evidence" value="ECO:0007669"/>
    <property type="project" value="UniProtKB-SubCell"/>
</dbReference>
<evidence type="ECO:0000256" key="3">
    <source>
        <dbReference type="SAM" id="MobiDB-lite"/>
    </source>
</evidence>
<reference evidence="5 6" key="1">
    <citation type="submission" date="2024-05" db="EMBL/GenBank/DDBJ databases">
        <title>Genome sequence of Ponticoccus litoralis KCCM 90028.</title>
        <authorList>
            <person name="Kim J.M."/>
            <person name="Lee J.K."/>
            <person name="Choi B.J."/>
            <person name="Bayburt H."/>
            <person name="Baek J.H."/>
            <person name="Jeon C.O."/>
        </authorList>
    </citation>
    <scope>NUCLEOTIDE SEQUENCE [LARGE SCALE GENOMIC DNA]</scope>
    <source>
        <strain evidence="5 6">KCCM 90028</strain>
    </source>
</reference>